<reference evidence="5" key="1">
    <citation type="submission" date="2020-12" db="EMBL/GenBank/DDBJ databases">
        <title>Metabolic potential, ecology and presence of endohyphal bacteria is reflected in genomic diversity of Mucoromycotina.</title>
        <authorList>
            <person name="Muszewska A."/>
            <person name="Okrasinska A."/>
            <person name="Steczkiewicz K."/>
            <person name="Drgas O."/>
            <person name="Orlowska M."/>
            <person name="Perlinska-Lenart U."/>
            <person name="Aleksandrzak-Piekarczyk T."/>
            <person name="Szatraj K."/>
            <person name="Zielenkiewicz U."/>
            <person name="Pilsyk S."/>
            <person name="Malc E."/>
            <person name="Mieczkowski P."/>
            <person name="Kruszewska J.S."/>
            <person name="Biernat P."/>
            <person name="Pawlowska J."/>
        </authorList>
    </citation>
    <scope>NUCLEOTIDE SEQUENCE</scope>
    <source>
        <strain evidence="5">WA0000017839</strain>
    </source>
</reference>
<dbReference type="Gene3D" id="2.120.10.80">
    <property type="entry name" value="Kelch-type beta propeller"/>
    <property type="match status" value="2"/>
</dbReference>
<organism evidence="5 6">
    <name type="scientific">Mucor saturninus</name>
    <dbReference type="NCBI Taxonomy" id="64648"/>
    <lineage>
        <taxon>Eukaryota</taxon>
        <taxon>Fungi</taxon>
        <taxon>Fungi incertae sedis</taxon>
        <taxon>Mucoromycota</taxon>
        <taxon>Mucoromycotina</taxon>
        <taxon>Mucoromycetes</taxon>
        <taxon>Mucorales</taxon>
        <taxon>Mucorineae</taxon>
        <taxon>Mucoraceae</taxon>
        <taxon>Mucor</taxon>
    </lineage>
</organism>
<dbReference type="AlphaFoldDB" id="A0A8H7V5A1"/>
<keyword evidence="6" id="KW-1185">Reference proteome</keyword>
<protein>
    <recommendedName>
        <fullName evidence="7">Galactose oxidase</fullName>
    </recommendedName>
</protein>
<name>A0A8H7V5A1_9FUNG</name>
<proteinExistence type="predicted"/>
<dbReference type="PANTHER" id="PTHR46093">
    <property type="entry name" value="ACYL-COA-BINDING DOMAIN-CONTAINING PROTEIN 5"/>
    <property type="match status" value="1"/>
</dbReference>
<evidence type="ECO:0000313" key="6">
    <source>
        <dbReference type="Proteomes" id="UP000603453"/>
    </source>
</evidence>
<keyword evidence="1" id="KW-0880">Kelch repeat</keyword>
<dbReference type="OrthoDB" id="10251809at2759"/>
<dbReference type="Pfam" id="PF24681">
    <property type="entry name" value="Kelch_KLHDC2_KLHL20_DRC7"/>
    <property type="match status" value="1"/>
</dbReference>
<dbReference type="InterPro" id="IPR015915">
    <property type="entry name" value="Kelch-typ_b-propeller"/>
</dbReference>
<keyword evidence="4" id="KW-0472">Membrane</keyword>
<dbReference type="SUPFAM" id="SSF117281">
    <property type="entry name" value="Kelch motif"/>
    <property type="match status" value="1"/>
</dbReference>
<dbReference type="Proteomes" id="UP000603453">
    <property type="component" value="Unassembled WGS sequence"/>
</dbReference>
<evidence type="ECO:0000256" key="3">
    <source>
        <dbReference type="SAM" id="MobiDB-lite"/>
    </source>
</evidence>
<feature type="transmembrane region" description="Helical" evidence="4">
    <location>
        <begin position="445"/>
        <end position="466"/>
    </location>
</feature>
<feature type="region of interest" description="Disordered" evidence="3">
    <location>
        <begin position="402"/>
        <end position="437"/>
    </location>
</feature>
<dbReference type="EMBL" id="JAEPRD010000023">
    <property type="protein sequence ID" value="KAG2207695.1"/>
    <property type="molecule type" value="Genomic_DNA"/>
</dbReference>
<keyword evidence="4" id="KW-0812">Transmembrane</keyword>
<sequence>MKHRLLHLGLDQKECAYTFNKIYCYGGKLETKKYDNDMYSLDLSSLSSGPVGDIKNKWELVIATKSPDIPQDEYRYKSQFVLLPDGSMFFDGGYNEDNPLVAQNVTYNPQKNTWTVLPGPSYYDINYGGYRQIHSGTAVYMPSVNKIVFNGGMQLNAALNSNYTFAQSPLFNLTYETIPEQHPEKKLVESIFGYNYITELNLYTREWTFPKTAMLVIDNFPILVSDQTATHHPATKKIIYLGGIRKDVATRVVGMTQRPGDDCLTYSTESGEWQSQETFGTKPSARLGHTATVLNTGDDILIYGGMDQPGGEPAAEGILAADYLYTLNLVTFNWTIYDNPPNSIGPRVFHSAVLVNDTTLFIMFGRKKSETADALVASNDIMVLNVTDMSFPSSLDTYPAPLNGVTATNKTNTNGQSDGQSDSQSDSQSNSQSDAYESNGLSTGAIVGIVVGSVAVIAIIALAAIYRKKTRAKEEKIEEIQVDWDAIEGEYREDPPFAGRFSPGSENMTRTIVTPNVYEKPKQSYNTHTIALADSNVIKPDQKDLKHNSK</sequence>
<feature type="compositionally biased region" description="Low complexity" evidence="3">
    <location>
        <begin position="414"/>
        <end position="434"/>
    </location>
</feature>
<evidence type="ECO:0000256" key="1">
    <source>
        <dbReference type="ARBA" id="ARBA00022441"/>
    </source>
</evidence>
<keyword evidence="4" id="KW-1133">Transmembrane helix</keyword>
<accession>A0A8H7V5A1</accession>
<evidence type="ECO:0000256" key="4">
    <source>
        <dbReference type="SAM" id="Phobius"/>
    </source>
</evidence>
<gene>
    <name evidence="5" type="ORF">INT47_011815</name>
</gene>
<comment type="caution">
    <text evidence="5">The sequence shown here is derived from an EMBL/GenBank/DDBJ whole genome shotgun (WGS) entry which is preliminary data.</text>
</comment>
<evidence type="ECO:0000256" key="2">
    <source>
        <dbReference type="ARBA" id="ARBA00022737"/>
    </source>
</evidence>
<dbReference type="PANTHER" id="PTHR46093:SF18">
    <property type="entry name" value="FIBRONECTIN TYPE-III DOMAIN-CONTAINING PROTEIN"/>
    <property type="match status" value="1"/>
</dbReference>
<evidence type="ECO:0008006" key="7">
    <source>
        <dbReference type="Google" id="ProtNLM"/>
    </source>
</evidence>
<evidence type="ECO:0000313" key="5">
    <source>
        <dbReference type="EMBL" id="KAG2207695.1"/>
    </source>
</evidence>
<keyword evidence="2" id="KW-0677">Repeat</keyword>